<dbReference type="InterPro" id="IPR051908">
    <property type="entry name" value="Ribosomal_N-acetyltransferase"/>
</dbReference>
<dbReference type="PANTHER" id="PTHR43441:SF10">
    <property type="entry name" value="ACETYLTRANSFERASE"/>
    <property type="match status" value="1"/>
</dbReference>
<keyword evidence="3" id="KW-1185">Reference proteome</keyword>
<dbReference type="Gene3D" id="3.40.630.30">
    <property type="match status" value="1"/>
</dbReference>
<organism evidence="2 3">
    <name type="scientific">Motilibacter deserti</name>
    <dbReference type="NCBI Taxonomy" id="2714956"/>
    <lineage>
        <taxon>Bacteria</taxon>
        <taxon>Bacillati</taxon>
        <taxon>Actinomycetota</taxon>
        <taxon>Actinomycetes</taxon>
        <taxon>Motilibacterales</taxon>
        <taxon>Motilibacteraceae</taxon>
        <taxon>Motilibacter</taxon>
    </lineage>
</organism>
<proteinExistence type="predicted"/>
<dbReference type="Proteomes" id="UP000800981">
    <property type="component" value="Unassembled WGS sequence"/>
</dbReference>
<dbReference type="EMBL" id="JAANNP010000021">
    <property type="protein sequence ID" value="NHC15255.1"/>
    <property type="molecule type" value="Genomic_DNA"/>
</dbReference>
<evidence type="ECO:0000313" key="2">
    <source>
        <dbReference type="EMBL" id="NHC15255.1"/>
    </source>
</evidence>
<name>A0ABX0GZV2_9ACTN</name>
<feature type="domain" description="N-acetyltransferase" evidence="1">
    <location>
        <begin position="13"/>
        <end position="173"/>
    </location>
</feature>
<comment type="caution">
    <text evidence="2">The sequence shown here is derived from an EMBL/GenBank/DDBJ whole genome shotgun (WGS) entry which is preliminary data.</text>
</comment>
<dbReference type="InterPro" id="IPR016181">
    <property type="entry name" value="Acyl_CoA_acyltransferase"/>
</dbReference>
<sequence>MIGPQPTLHGARTVLRPWRASDADAVFAACQDPEIQRWTRVPSPYEHAHAVGFVTEVAPALWAVGAGTFAVTEAGAVVGSVGVHSIDDGVADVGYWTAAPARGRGLTSDALRTLCSWLFEERGVARVELVVEPANTASRRVTEAAGFTAEGVLRGRLLLRGRRADVVMYARLGTD</sequence>
<dbReference type="RefSeq" id="WP_166283538.1">
    <property type="nucleotide sequence ID" value="NZ_JAANNP010000021.1"/>
</dbReference>
<protein>
    <submittedName>
        <fullName evidence="2">GNAT family N-acetyltransferase</fullName>
    </submittedName>
</protein>
<evidence type="ECO:0000313" key="3">
    <source>
        <dbReference type="Proteomes" id="UP000800981"/>
    </source>
</evidence>
<dbReference type="Pfam" id="PF13302">
    <property type="entry name" value="Acetyltransf_3"/>
    <property type="match status" value="1"/>
</dbReference>
<dbReference type="SUPFAM" id="SSF55729">
    <property type="entry name" value="Acyl-CoA N-acyltransferases (Nat)"/>
    <property type="match status" value="1"/>
</dbReference>
<evidence type="ECO:0000259" key="1">
    <source>
        <dbReference type="PROSITE" id="PS51186"/>
    </source>
</evidence>
<accession>A0ABX0GZV2</accession>
<dbReference type="InterPro" id="IPR000182">
    <property type="entry name" value="GNAT_dom"/>
</dbReference>
<gene>
    <name evidence="2" type="ORF">G9H71_15850</name>
</gene>
<dbReference type="PROSITE" id="PS51186">
    <property type="entry name" value="GNAT"/>
    <property type="match status" value="1"/>
</dbReference>
<reference evidence="2 3" key="1">
    <citation type="submission" date="2020-03" db="EMBL/GenBank/DDBJ databases">
        <title>Two novel Motilibacter sp.</title>
        <authorList>
            <person name="Liu S."/>
        </authorList>
    </citation>
    <scope>NUCLEOTIDE SEQUENCE [LARGE SCALE GENOMIC DNA]</scope>
    <source>
        <strain evidence="2 3">E257</strain>
    </source>
</reference>
<dbReference type="PANTHER" id="PTHR43441">
    <property type="entry name" value="RIBOSOMAL-PROTEIN-SERINE ACETYLTRANSFERASE"/>
    <property type="match status" value="1"/>
</dbReference>